<organism evidence="2 3">
    <name type="scientific">Anopheles maculatus</name>
    <dbReference type="NCBI Taxonomy" id="74869"/>
    <lineage>
        <taxon>Eukaryota</taxon>
        <taxon>Metazoa</taxon>
        <taxon>Ecdysozoa</taxon>
        <taxon>Arthropoda</taxon>
        <taxon>Hexapoda</taxon>
        <taxon>Insecta</taxon>
        <taxon>Pterygota</taxon>
        <taxon>Neoptera</taxon>
        <taxon>Endopterygota</taxon>
        <taxon>Diptera</taxon>
        <taxon>Nematocera</taxon>
        <taxon>Culicoidea</taxon>
        <taxon>Culicidae</taxon>
        <taxon>Anophelinae</taxon>
        <taxon>Anopheles</taxon>
        <taxon>Anopheles maculatus group</taxon>
    </lineage>
</organism>
<name>A0A182S8F9_9DIPT</name>
<dbReference type="AlphaFoldDB" id="A0A182S8F9"/>
<reference evidence="2" key="2">
    <citation type="submission" date="2020-05" db="UniProtKB">
        <authorList>
            <consortium name="EnsemblMetazoa"/>
        </authorList>
    </citation>
    <scope>IDENTIFICATION</scope>
    <source>
        <strain evidence="2">maculatus3</strain>
    </source>
</reference>
<feature type="compositionally biased region" description="Polar residues" evidence="1">
    <location>
        <begin position="1"/>
        <end position="26"/>
    </location>
</feature>
<dbReference type="VEuPathDB" id="VectorBase:AMAM001778"/>
<dbReference type="EnsemblMetazoa" id="AMAM001778-RA">
    <property type="protein sequence ID" value="AMAM001778-PA"/>
    <property type="gene ID" value="AMAM001778"/>
</dbReference>
<protein>
    <submittedName>
        <fullName evidence="2">Uncharacterized protein</fullName>
    </submittedName>
</protein>
<evidence type="ECO:0000313" key="2">
    <source>
        <dbReference type="EnsemblMetazoa" id="AMAM001778-PA"/>
    </source>
</evidence>
<keyword evidence="3" id="KW-1185">Reference proteome</keyword>
<proteinExistence type="predicted"/>
<reference evidence="3" key="1">
    <citation type="submission" date="2013-09" db="EMBL/GenBank/DDBJ databases">
        <title>The Genome Sequence of Anopheles maculatus species B.</title>
        <authorList>
            <consortium name="The Broad Institute Genomics Platform"/>
            <person name="Neafsey D.E."/>
            <person name="Besansky N."/>
            <person name="Howell P."/>
            <person name="Walton C."/>
            <person name="Young S.K."/>
            <person name="Zeng Q."/>
            <person name="Gargeya S."/>
            <person name="Fitzgerald M."/>
            <person name="Haas B."/>
            <person name="Abouelleil A."/>
            <person name="Allen A.W."/>
            <person name="Alvarado L."/>
            <person name="Arachchi H.M."/>
            <person name="Berlin A.M."/>
            <person name="Chapman S.B."/>
            <person name="Gainer-Dewar J."/>
            <person name="Goldberg J."/>
            <person name="Griggs A."/>
            <person name="Gujja S."/>
            <person name="Hansen M."/>
            <person name="Howarth C."/>
            <person name="Imamovic A."/>
            <person name="Ireland A."/>
            <person name="Larimer J."/>
            <person name="McCowan C."/>
            <person name="Murphy C."/>
            <person name="Pearson M."/>
            <person name="Poon T.W."/>
            <person name="Priest M."/>
            <person name="Roberts A."/>
            <person name="Saif S."/>
            <person name="Shea T."/>
            <person name="Sisk P."/>
            <person name="Sykes S."/>
            <person name="Wortman J."/>
            <person name="Nusbaum C."/>
            <person name="Birren B."/>
        </authorList>
    </citation>
    <scope>NUCLEOTIDE SEQUENCE [LARGE SCALE GENOMIC DNA]</scope>
    <source>
        <strain evidence="3">maculatus3</strain>
    </source>
</reference>
<evidence type="ECO:0000313" key="3">
    <source>
        <dbReference type="Proteomes" id="UP000075901"/>
    </source>
</evidence>
<dbReference type="Proteomes" id="UP000075901">
    <property type="component" value="Unassembled WGS sequence"/>
</dbReference>
<accession>A0A182S8F9</accession>
<evidence type="ECO:0000256" key="1">
    <source>
        <dbReference type="SAM" id="MobiDB-lite"/>
    </source>
</evidence>
<sequence>MNPQPKQNANQGHCSITDGGSTQQSGKIRPRDHRSLVQNENEQDYDIMEVLEETVIEQVIVPATSTVSSSVVDETRQNNRVNRDQLSNGFNMAHIPTKTAAYATYTALEMETLDQRQRTIAQKLISDILFNAKLENLTESSMLVARVGTFEEE</sequence>
<feature type="region of interest" description="Disordered" evidence="1">
    <location>
        <begin position="1"/>
        <end position="41"/>
    </location>
</feature>